<keyword evidence="1" id="KW-1133">Transmembrane helix</keyword>
<protein>
    <submittedName>
        <fullName evidence="2">Uncharacterized protein</fullName>
    </submittedName>
</protein>
<name>A0A561TTB4_9ACTN</name>
<dbReference type="AlphaFoldDB" id="A0A561TTB4"/>
<evidence type="ECO:0000256" key="1">
    <source>
        <dbReference type="SAM" id="Phobius"/>
    </source>
</evidence>
<gene>
    <name evidence="2" type="ORF">FHX73_13384</name>
</gene>
<feature type="transmembrane region" description="Helical" evidence="1">
    <location>
        <begin position="46"/>
        <end position="67"/>
    </location>
</feature>
<feature type="transmembrane region" description="Helical" evidence="1">
    <location>
        <begin position="169"/>
        <end position="194"/>
    </location>
</feature>
<dbReference type="Proteomes" id="UP000317940">
    <property type="component" value="Unassembled WGS sequence"/>
</dbReference>
<reference evidence="2 3" key="1">
    <citation type="submission" date="2019-06" db="EMBL/GenBank/DDBJ databases">
        <title>Sequencing the genomes of 1000 actinobacteria strains.</title>
        <authorList>
            <person name="Klenk H.-P."/>
        </authorList>
    </citation>
    <scope>NUCLEOTIDE SEQUENCE [LARGE SCALE GENOMIC DNA]</scope>
    <source>
        <strain evidence="2 3">DSM 44826</strain>
    </source>
</reference>
<keyword evidence="3" id="KW-1185">Reference proteome</keyword>
<evidence type="ECO:0000313" key="2">
    <source>
        <dbReference type="EMBL" id="TWF90340.1"/>
    </source>
</evidence>
<feature type="transmembrane region" description="Helical" evidence="1">
    <location>
        <begin position="88"/>
        <end position="106"/>
    </location>
</feature>
<feature type="transmembrane region" description="Helical" evidence="1">
    <location>
        <begin position="200"/>
        <end position="221"/>
    </location>
</feature>
<comment type="caution">
    <text evidence="2">The sequence shown here is derived from an EMBL/GenBank/DDBJ whole genome shotgun (WGS) entry which is preliminary data.</text>
</comment>
<accession>A0A561TTB4</accession>
<sequence length="229" mass="25494">MARHRTLYDTALVFYGVLTALALTPPLTDFAKHVARAPQGCGFVDWMHRLLTITVLVQAAVWLHDLAVSIERTDTRQDTDLYGTAARTYWGGILMVVILAVLGAAVTRGTTAFLTASLAYLGWSLVFPALAARRRSEPLWGSPWKLRSPMRAQRADWRRGKEVELREDVAAVFSVREAAVDLVILGILVLLASIEPGPCWQFALALIWLLVVVLSITFHYCKEPQFYGV</sequence>
<keyword evidence="1" id="KW-0472">Membrane</keyword>
<dbReference type="EMBL" id="VIWT01000003">
    <property type="protein sequence ID" value="TWF90340.1"/>
    <property type="molecule type" value="Genomic_DNA"/>
</dbReference>
<proteinExistence type="predicted"/>
<keyword evidence="1" id="KW-0812">Transmembrane</keyword>
<organism evidence="2 3">
    <name type="scientific">Kitasatospora viridis</name>
    <dbReference type="NCBI Taxonomy" id="281105"/>
    <lineage>
        <taxon>Bacteria</taxon>
        <taxon>Bacillati</taxon>
        <taxon>Actinomycetota</taxon>
        <taxon>Actinomycetes</taxon>
        <taxon>Kitasatosporales</taxon>
        <taxon>Streptomycetaceae</taxon>
        <taxon>Kitasatospora</taxon>
    </lineage>
</organism>
<feature type="transmembrane region" description="Helical" evidence="1">
    <location>
        <begin position="112"/>
        <end position="132"/>
    </location>
</feature>
<evidence type="ECO:0000313" key="3">
    <source>
        <dbReference type="Proteomes" id="UP000317940"/>
    </source>
</evidence>
<dbReference type="RefSeq" id="WP_145909550.1">
    <property type="nucleotide sequence ID" value="NZ_BAAAMZ010000001.1"/>
</dbReference>